<comment type="caution">
    <text evidence="2">The sequence shown here is derived from an EMBL/GenBank/DDBJ whole genome shotgun (WGS) entry which is preliminary data.</text>
</comment>
<dbReference type="Gene3D" id="2.80.10.50">
    <property type="match status" value="1"/>
</dbReference>
<organism evidence="2 3">
    <name type="scientific">Parthenolecanium corni</name>
    <dbReference type="NCBI Taxonomy" id="536013"/>
    <lineage>
        <taxon>Eukaryota</taxon>
        <taxon>Metazoa</taxon>
        <taxon>Ecdysozoa</taxon>
        <taxon>Arthropoda</taxon>
        <taxon>Hexapoda</taxon>
        <taxon>Insecta</taxon>
        <taxon>Pterygota</taxon>
        <taxon>Neoptera</taxon>
        <taxon>Paraneoptera</taxon>
        <taxon>Hemiptera</taxon>
        <taxon>Sternorrhyncha</taxon>
        <taxon>Coccoidea</taxon>
        <taxon>Coccidae</taxon>
        <taxon>Parthenolecanium</taxon>
    </lineage>
</organism>
<dbReference type="EMBL" id="JBBCAQ010000037">
    <property type="protein sequence ID" value="KAK7574404.1"/>
    <property type="molecule type" value="Genomic_DNA"/>
</dbReference>
<accession>A0AAN9T977</accession>
<dbReference type="CDD" id="cd23307">
    <property type="entry name" value="beta-trefoil_FGF8-like"/>
    <property type="match status" value="1"/>
</dbReference>
<evidence type="ECO:0000313" key="3">
    <source>
        <dbReference type="Proteomes" id="UP001367676"/>
    </source>
</evidence>
<dbReference type="InterPro" id="IPR002209">
    <property type="entry name" value="Fibroblast_GF_fam"/>
</dbReference>
<comment type="similarity">
    <text evidence="1">Belongs to the heparin-binding growth factors family.</text>
</comment>
<evidence type="ECO:0000313" key="2">
    <source>
        <dbReference type="EMBL" id="KAK7574404.1"/>
    </source>
</evidence>
<dbReference type="Proteomes" id="UP001367676">
    <property type="component" value="Unassembled WGS sequence"/>
</dbReference>
<sequence>MFTENLTIKSSDFSGKLTIFAEESQRYLCFNKRWKLVGMTPLQKDEHKLSCQFYEESLENGYSRFRSARRHAKGVNPEDPSEFRYIGINKRGKPMKETRSRRLKPNMLKCLEFLKLPPKNSVDDHNKKKTGQNADITSILSNKKINLAPPSLVPSSISSSIHNNLHAPYVYTNRMSNKAKIRHKFHHRQNFNTIT</sequence>
<dbReference type="Pfam" id="PF00167">
    <property type="entry name" value="FGF"/>
    <property type="match status" value="1"/>
</dbReference>
<reference evidence="2 3" key="1">
    <citation type="submission" date="2024-03" db="EMBL/GenBank/DDBJ databases">
        <title>Adaptation during the transition from Ophiocordyceps entomopathogen to insect associate is accompanied by gene loss and intensified selection.</title>
        <authorList>
            <person name="Ward C.M."/>
            <person name="Onetto C.A."/>
            <person name="Borneman A.R."/>
        </authorList>
    </citation>
    <scope>NUCLEOTIDE SEQUENCE [LARGE SCALE GENOMIC DNA]</scope>
    <source>
        <strain evidence="2">AWRI1</strain>
        <tissue evidence="2">Single Adult Female</tissue>
    </source>
</reference>
<proteinExistence type="inferred from homology"/>
<evidence type="ECO:0008006" key="4">
    <source>
        <dbReference type="Google" id="ProtNLM"/>
    </source>
</evidence>
<dbReference type="InterPro" id="IPR008996">
    <property type="entry name" value="IL1/FGF"/>
</dbReference>
<name>A0AAN9T977_9HEMI</name>
<dbReference type="GO" id="GO:0008083">
    <property type="term" value="F:growth factor activity"/>
    <property type="evidence" value="ECO:0007669"/>
    <property type="project" value="InterPro"/>
</dbReference>
<dbReference type="SUPFAM" id="SSF50353">
    <property type="entry name" value="Cytokine"/>
    <property type="match status" value="1"/>
</dbReference>
<protein>
    <recommendedName>
        <fullName evidence="4">Fibroblast growth factor</fullName>
    </recommendedName>
</protein>
<dbReference type="PANTHER" id="PTHR11486">
    <property type="entry name" value="FIBROBLAST GROWTH FACTOR"/>
    <property type="match status" value="1"/>
</dbReference>
<keyword evidence="3" id="KW-1185">Reference proteome</keyword>
<dbReference type="AlphaFoldDB" id="A0AAN9T977"/>
<evidence type="ECO:0000256" key="1">
    <source>
        <dbReference type="ARBA" id="ARBA00007936"/>
    </source>
</evidence>
<gene>
    <name evidence="2" type="ORF">V9T40_011595</name>
</gene>